<organism evidence="1">
    <name type="scientific">Myoviridae sp. ctI7W9</name>
    <dbReference type="NCBI Taxonomy" id="2826636"/>
    <lineage>
        <taxon>Viruses</taxon>
        <taxon>Duplodnaviria</taxon>
        <taxon>Heunggongvirae</taxon>
        <taxon>Uroviricota</taxon>
        <taxon>Caudoviricetes</taxon>
    </lineage>
</organism>
<proteinExistence type="predicted"/>
<sequence length="241" mass="28459">MQRVRRDIYSGVVLERIIYSVGDRTQKPYRPRKPRFKTDEERARFNAEVARRAHTRIINENFTPASLYSTLTQDDEHEVHDFKDFRRLCVNFRRRLLYAYPEAKIVIYMGRGKNTHRIHAHMLTDGVPEEAIRKQWTLGSVNRCEHLRAHVHYDGIDHGPDYTGLANYLFSHWTPEQGGHHYMATRNLAPCGRERTKPIKRNYTPAKPPRSPKDYILVESGATEFGFTYFKYVKIPPKRRC</sequence>
<name>A0A8S5MNW3_9CAUD</name>
<accession>A0A8S5MNW3</accession>
<dbReference type="EMBL" id="BK014941">
    <property type="protein sequence ID" value="DAD83751.1"/>
    <property type="molecule type" value="Genomic_DNA"/>
</dbReference>
<reference evidence="1" key="1">
    <citation type="journal article" date="2021" name="Proc. Natl. Acad. Sci. U.S.A.">
        <title>A Catalog of Tens of Thousands of Viruses from Human Metagenomes Reveals Hidden Associations with Chronic Diseases.</title>
        <authorList>
            <person name="Tisza M.J."/>
            <person name="Buck C.B."/>
        </authorList>
    </citation>
    <scope>NUCLEOTIDE SEQUENCE</scope>
    <source>
        <strain evidence="1">CtI7W9</strain>
    </source>
</reference>
<protein>
    <submittedName>
        <fullName evidence="1">Uncharacterized protein</fullName>
    </submittedName>
</protein>
<evidence type="ECO:0000313" key="1">
    <source>
        <dbReference type="EMBL" id="DAD83751.1"/>
    </source>
</evidence>